<evidence type="ECO:0000259" key="9">
    <source>
        <dbReference type="Pfam" id="PF00520"/>
    </source>
</evidence>
<feature type="transmembrane region" description="Helical" evidence="8">
    <location>
        <begin position="939"/>
        <end position="963"/>
    </location>
</feature>
<evidence type="ECO:0000313" key="13">
    <source>
        <dbReference type="Proteomes" id="UP000290809"/>
    </source>
</evidence>
<dbReference type="Pfam" id="PF25508">
    <property type="entry name" value="TRPM2"/>
    <property type="match status" value="2"/>
</dbReference>
<dbReference type="PANTHER" id="PTHR13800:SF12">
    <property type="entry name" value="TRANSIENT RECEPTOR POTENTIAL CATION CHANNEL SUBFAMILY M MEMBER-LIKE 2"/>
    <property type="match status" value="1"/>
</dbReference>
<evidence type="ECO:0000256" key="8">
    <source>
        <dbReference type="SAM" id="Phobius"/>
    </source>
</evidence>
<dbReference type="Pfam" id="PF18139">
    <property type="entry name" value="LSDAT_euk"/>
    <property type="match status" value="1"/>
</dbReference>
<dbReference type="InterPro" id="IPR005821">
    <property type="entry name" value="Ion_trans_dom"/>
</dbReference>
<dbReference type="Proteomes" id="UP000290809">
    <property type="component" value="Unassembled WGS sequence"/>
</dbReference>
<name>A0A430QL52_SCHBO</name>
<dbReference type="InterPro" id="IPR041491">
    <property type="entry name" value="TRPM_SLOG"/>
</dbReference>
<feature type="non-terminal residue" evidence="12">
    <location>
        <position position="1"/>
    </location>
</feature>
<dbReference type="Pfam" id="PF00520">
    <property type="entry name" value="Ion_trans"/>
    <property type="match status" value="1"/>
</dbReference>
<dbReference type="PANTHER" id="PTHR13800">
    <property type="entry name" value="TRANSIENT RECEPTOR POTENTIAL CATION CHANNEL, SUBFAMILY M, MEMBER 6"/>
    <property type="match status" value="1"/>
</dbReference>
<evidence type="ECO:0000256" key="7">
    <source>
        <dbReference type="ARBA" id="ARBA00023303"/>
    </source>
</evidence>
<proteinExistence type="predicted"/>
<dbReference type="Gene3D" id="1.25.40.20">
    <property type="entry name" value="Ankyrin repeat-containing domain"/>
    <property type="match status" value="1"/>
</dbReference>
<feature type="transmembrane region" description="Helical" evidence="8">
    <location>
        <begin position="857"/>
        <end position="878"/>
    </location>
</feature>
<accession>A0A430QL52</accession>
<dbReference type="EMBL" id="QMKO01001582">
    <property type="protein sequence ID" value="RTG88419.1"/>
    <property type="molecule type" value="Genomic_DNA"/>
</dbReference>
<dbReference type="InterPro" id="IPR036770">
    <property type="entry name" value="Ankyrin_rpt-contain_sf"/>
</dbReference>
<dbReference type="InterPro" id="IPR057366">
    <property type="entry name" value="TRPM-like"/>
</dbReference>
<evidence type="ECO:0000256" key="1">
    <source>
        <dbReference type="ARBA" id="ARBA00004141"/>
    </source>
</evidence>
<evidence type="ECO:0000259" key="11">
    <source>
        <dbReference type="Pfam" id="PF25508"/>
    </source>
</evidence>
<feature type="transmembrane region" description="Helical" evidence="8">
    <location>
        <begin position="1028"/>
        <end position="1050"/>
    </location>
</feature>
<feature type="domain" description="Ion transport" evidence="9">
    <location>
        <begin position="847"/>
        <end position="1059"/>
    </location>
</feature>
<gene>
    <name evidence="12" type="ORF">DC041_0009942</name>
</gene>
<evidence type="ECO:0000256" key="2">
    <source>
        <dbReference type="ARBA" id="ARBA00022448"/>
    </source>
</evidence>
<keyword evidence="13" id="KW-1185">Reference proteome</keyword>
<dbReference type="GO" id="GO:0005886">
    <property type="term" value="C:plasma membrane"/>
    <property type="evidence" value="ECO:0007669"/>
    <property type="project" value="TreeGrafter"/>
</dbReference>
<evidence type="ECO:0000259" key="10">
    <source>
        <dbReference type="Pfam" id="PF18139"/>
    </source>
</evidence>
<feature type="domain" description="TRPM-like" evidence="11">
    <location>
        <begin position="651"/>
        <end position="768"/>
    </location>
</feature>
<keyword evidence="12" id="KW-0675">Receptor</keyword>
<feature type="transmembrane region" description="Helical" evidence="8">
    <location>
        <begin position="789"/>
        <end position="810"/>
    </location>
</feature>
<protein>
    <submittedName>
        <fullName evidence="12">Transient receptor potential cation channel subfamily M member 2</fullName>
    </submittedName>
</protein>
<keyword evidence="7" id="KW-0407">Ion channel</keyword>
<reference evidence="12 13" key="1">
    <citation type="journal article" date="2019" name="PLoS Pathog.">
        <title>Genome sequence of the bovine parasite Schistosoma bovis Tanzania.</title>
        <authorList>
            <person name="Oey H."/>
            <person name="Zakrzewski M."/>
            <person name="Gobert G."/>
            <person name="Gravermann K."/>
            <person name="Stoye J."/>
            <person name="Jones M."/>
            <person name="Mcmanus D."/>
            <person name="Krause L."/>
        </authorList>
    </citation>
    <scope>NUCLEOTIDE SEQUENCE [LARGE SCALE GENOMIC DNA]</scope>
    <source>
        <strain evidence="12 13">TAN1997</strain>
    </source>
</reference>
<evidence type="ECO:0000256" key="5">
    <source>
        <dbReference type="ARBA" id="ARBA00023065"/>
    </source>
</evidence>
<keyword evidence="2" id="KW-0813">Transport</keyword>
<dbReference type="Gene3D" id="3.90.79.10">
    <property type="entry name" value="Nucleoside Triphosphate Pyrophosphohydrolase"/>
    <property type="match status" value="1"/>
</dbReference>
<feature type="domain" description="TRPM-like" evidence="11">
    <location>
        <begin position="552"/>
        <end position="605"/>
    </location>
</feature>
<comment type="caution">
    <text evidence="12">The sequence shown here is derived from an EMBL/GenBank/DDBJ whole genome shotgun (WGS) entry which is preliminary data.</text>
</comment>
<keyword evidence="3 8" id="KW-0812">Transmembrane</keyword>
<comment type="subcellular location">
    <subcellularLocation>
        <location evidence="1">Membrane</location>
        <topology evidence="1">Multi-pass membrane protein</topology>
    </subcellularLocation>
</comment>
<keyword evidence="6 8" id="KW-0472">Membrane</keyword>
<dbReference type="STRING" id="6184.A0A430QL52"/>
<evidence type="ECO:0000256" key="3">
    <source>
        <dbReference type="ARBA" id="ARBA00022692"/>
    </source>
</evidence>
<keyword evidence="4 8" id="KW-1133">Transmembrane helix</keyword>
<evidence type="ECO:0000256" key="6">
    <source>
        <dbReference type="ARBA" id="ARBA00023136"/>
    </source>
</evidence>
<feature type="transmembrane region" description="Helical" evidence="8">
    <location>
        <begin position="898"/>
        <end position="918"/>
    </location>
</feature>
<dbReference type="SUPFAM" id="SSF48403">
    <property type="entry name" value="Ankyrin repeat"/>
    <property type="match status" value="1"/>
</dbReference>
<feature type="domain" description="TRPM SLOG" evidence="10">
    <location>
        <begin position="204"/>
        <end position="437"/>
    </location>
</feature>
<evidence type="ECO:0000313" key="12">
    <source>
        <dbReference type="EMBL" id="RTG88419.1"/>
    </source>
</evidence>
<dbReference type="GO" id="GO:0099604">
    <property type="term" value="F:ligand-gated calcium channel activity"/>
    <property type="evidence" value="ECO:0007669"/>
    <property type="project" value="TreeGrafter"/>
</dbReference>
<dbReference type="InterPro" id="IPR050927">
    <property type="entry name" value="TRPM"/>
</dbReference>
<organism evidence="12 13">
    <name type="scientific">Schistosoma bovis</name>
    <name type="common">Blood fluke</name>
    <dbReference type="NCBI Taxonomy" id="6184"/>
    <lineage>
        <taxon>Eukaryota</taxon>
        <taxon>Metazoa</taxon>
        <taxon>Spiralia</taxon>
        <taxon>Lophotrochozoa</taxon>
        <taxon>Platyhelminthes</taxon>
        <taxon>Trematoda</taxon>
        <taxon>Digenea</taxon>
        <taxon>Strigeidida</taxon>
        <taxon>Schistosomatoidea</taxon>
        <taxon>Schistosomatidae</taxon>
        <taxon>Schistosoma</taxon>
    </lineage>
</organism>
<sequence>LVRQTGAVKITTLSAATFLHVAAWYSAHQIIDHILKGHSESLIEKKTVSGRNALHHGVVGDPETAVVLCCINKKLVMVADSKFQTPVHYALDPTRSACHKFLAALYHDVIQSAEDSSDKSSENDKNLSLTWIPLNIKNPVCVNPSKNPSYPELCLCNTPLTEHHEMTKNPQFLKALKTGKMKYYDLPTKTFGDIELPTGAYSPNFIRVSDQTNPELMMQIFTKIWNLSRPQLVLSFYGDYTDSKVIREKIRRLIWKASESTKTWVITDGTKRGISGIASGAVKDFIQAYGEGQVEAIGIVPWKFISDNKIFVPDDYSGFSSAIFSSTAADDNKHFVLDPNLTQYIFVDTAKQLITHYEYNFRASIELILKKWKLIPDDSPQILAEAPIQLCAFLSGGDESTLKAIYGTMQNTIPVVLLKETGRLADIITQCIEDTELGSKATYKKSISEGSTGTETFQLSPGNIKQTMEYYWDHITHPELSVLMIQEILEKTYLFSICEAEGEDEHGELDYHLLSLIMNPSIKENEKPDELNETLLSIAIALNRSDIARDKVFMEGVKWDNSKLVKHMNALLLSNKVQFICVFIEKGFLLSNYLTAERLQLLYTQSIHSDIPDQISLYLIGRALRELVGRQYCPTYMAPHFFLITTGAPKAQIFENPATDLFIWALLTERATLADYFWTQVQDPLPAALFAALLLRRLAMNATSLVTREGMFQFSRSFESKAYSLLTECYNDNQSLSFKTIILERKLFGRMSCLMLAAEGKSMSFISHQCSEQYLERVWNGMIDPRSGMFPFIVALIIGITLPPLVPFSLKFQVKENEANKFETDKKSRKPSDRKMSIDGMLGEVPFKIYLTKLWKCLEIMAIIIFILGTALQLLVLTEEAERLSFTPVNPVSAIQEALLQLARIFFGLSLCIFYHRILELFTVNIRLGPMVIMVQSMIVRDLIPFLALFTVVVAGFAILQWVTAYQSTASLNPLTNLFTVFKALQLAYFQVFGEYEMNTLSGEVLLDSCKNDKINCPGGWSTWLSPILLGVYVILTQVLLLNLVIAMFASTYMRIESASTKYWALQRYHIVGEYVNRSPIPPPLNIIWYIYLIIRYIIRGCRKSPLKSDHPFKKSFESGSSQELRLIHWERLRFWDYDRYIIQGKKRKQKETGKMVSVRTTVMQMNRGAEMSSEIAAAISTYYHTTQDHLARVESKADRLKIVEEKVDRVLSLIKELNLKKLQPEETQPKQQTGMDTSLGSRLERILITKEKPNIAYSRSKSTDQPMIKLIQGTKSSQLAVFEKGSHKYAGFVPPTADRTPRLFPHPIPWDKQSQKPMCLGWKPPVYSIEGWTEPGNFAEISEERKLQFKTLIPNVPPPDPITGCPRNPGGRTGVNGKGHLPEWGANSAIILVITKKIGELLSDSEYTTERDFKVIVYKNPLGSQLPWFLVQHPTGCNRKVCVNEIFGILTKNRMKHLIKLMPTKKTTLVETVKKFNNLTTKIIYSGYLDDTINTDNAWIEPTVVHKHISDPGFDHDELIQLLTPEGINAVWLDSTNTVGMRSSHEKILRQVRRRIQSSSIDISKTTKEVTFHEENV</sequence>
<keyword evidence="5" id="KW-0406">Ion transport</keyword>
<evidence type="ECO:0000256" key="4">
    <source>
        <dbReference type="ARBA" id="ARBA00022989"/>
    </source>
</evidence>